<accession>A0A917FYP5</accession>
<dbReference type="EMBL" id="BMGR01000011">
    <property type="protein sequence ID" value="GGG14422.1"/>
    <property type="molecule type" value="Genomic_DNA"/>
</dbReference>
<dbReference type="Proteomes" id="UP000644756">
    <property type="component" value="Unassembled WGS sequence"/>
</dbReference>
<evidence type="ECO:0000313" key="1">
    <source>
        <dbReference type="EMBL" id="GGG14422.1"/>
    </source>
</evidence>
<proteinExistence type="predicted"/>
<sequence length="103" mass="11787">MNVQVGQALDVTLNNWDAMSGSEGDEAEEAANAFEASFYIFIDTLSDWVLELEQPPQTLEEFLELPMIQSIVERLPAPLYLNFETEAELIIENKTRIEEDKYD</sequence>
<reference evidence="1" key="2">
    <citation type="submission" date="2020-09" db="EMBL/GenBank/DDBJ databases">
        <authorList>
            <person name="Sun Q."/>
            <person name="Zhou Y."/>
        </authorList>
    </citation>
    <scope>NUCLEOTIDE SEQUENCE</scope>
    <source>
        <strain evidence="1">CGMCC 1.12987</strain>
    </source>
</reference>
<organism evidence="1 2">
    <name type="scientific">Paenibacillus abyssi</name>
    <dbReference type="NCBI Taxonomy" id="1340531"/>
    <lineage>
        <taxon>Bacteria</taxon>
        <taxon>Bacillati</taxon>
        <taxon>Bacillota</taxon>
        <taxon>Bacilli</taxon>
        <taxon>Bacillales</taxon>
        <taxon>Paenibacillaceae</taxon>
        <taxon>Paenibacillus</taxon>
    </lineage>
</organism>
<comment type="caution">
    <text evidence="1">The sequence shown here is derived from an EMBL/GenBank/DDBJ whole genome shotgun (WGS) entry which is preliminary data.</text>
</comment>
<dbReference type="AlphaFoldDB" id="A0A917FYP5"/>
<protein>
    <submittedName>
        <fullName evidence="1">Uncharacterized protein</fullName>
    </submittedName>
</protein>
<name>A0A917FYP5_9BACL</name>
<keyword evidence="2" id="KW-1185">Reference proteome</keyword>
<reference evidence="1" key="1">
    <citation type="journal article" date="2014" name="Int. J. Syst. Evol. Microbiol.">
        <title>Complete genome sequence of Corynebacterium casei LMG S-19264T (=DSM 44701T), isolated from a smear-ripened cheese.</title>
        <authorList>
            <consortium name="US DOE Joint Genome Institute (JGI-PGF)"/>
            <person name="Walter F."/>
            <person name="Albersmeier A."/>
            <person name="Kalinowski J."/>
            <person name="Ruckert C."/>
        </authorList>
    </citation>
    <scope>NUCLEOTIDE SEQUENCE</scope>
    <source>
        <strain evidence="1">CGMCC 1.12987</strain>
    </source>
</reference>
<gene>
    <name evidence="1" type="ORF">GCM10010916_34170</name>
</gene>
<dbReference type="RefSeq" id="WP_188532276.1">
    <property type="nucleotide sequence ID" value="NZ_BMGR01000011.1"/>
</dbReference>
<evidence type="ECO:0000313" key="2">
    <source>
        <dbReference type="Proteomes" id="UP000644756"/>
    </source>
</evidence>